<reference evidence="2 3" key="1">
    <citation type="submission" date="2019-03" db="EMBL/GenBank/DDBJ databases">
        <title>Genome Sequencing and Assembly of Various Microbes Isolated from Partially Reclaimed Soil and Acid Mine Drainage (AMD) Site.</title>
        <authorList>
            <person name="Steinbock B."/>
            <person name="Bechtold R."/>
            <person name="Sevigny J.L."/>
            <person name="Thomas D."/>
            <person name="Cuthill L.R."/>
            <person name="Aveiro Johannsen E.J."/>
            <person name="Thomas K."/>
            <person name="Ghosh A."/>
        </authorList>
    </citation>
    <scope>NUCLEOTIDE SEQUENCE [LARGE SCALE GENOMIC DNA]</scope>
    <source>
        <strain evidence="2 3">S-A1</strain>
    </source>
</reference>
<organism evidence="2 3">
    <name type="scientific">Arthrobacter nitrophenolicus</name>
    <dbReference type="NCBI Taxonomy" id="683150"/>
    <lineage>
        <taxon>Bacteria</taxon>
        <taxon>Bacillati</taxon>
        <taxon>Actinomycetota</taxon>
        <taxon>Actinomycetes</taxon>
        <taxon>Micrococcales</taxon>
        <taxon>Micrococcaceae</taxon>
        <taxon>Arthrobacter</taxon>
    </lineage>
</organism>
<evidence type="ECO:0000313" key="2">
    <source>
        <dbReference type="EMBL" id="TDL41144.1"/>
    </source>
</evidence>
<proteinExistence type="predicted"/>
<dbReference type="Gene3D" id="1.20.120.520">
    <property type="entry name" value="nmb1532 protein domain like"/>
    <property type="match status" value="1"/>
</dbReference>
<gene>
    <name evidence="2" type="ORF">E2R57_00195</name>
</gene>
<comment type="caution">
    <text evidence="2">The sequence shown here is derived from an EMBL/GenBank/DDBJ whole genome shotgun (WGS) entry which is preliminary data.</text>
</comment>
<dbReference type="AlphaFoldDB" id="A0A4R5Y911"/>
<accession>A0A4R5Y911</accession>
<evidence type="ECO:0000313" key="3">
    <source>
        <dbReference type="Proteomes" id="UP000294621"/>
    </source>
</evidence>
<protein>
    <submittedName>
        <fullName evidence="2">Hemerythrin domain-containing protein</fullName>
    </submittedName>
</protein>
<dbReference type="Proteomes" id="UP000294621">
    <property type="component" value="Unassembled WGS sequence"/>
</dbReference>
<feature type="domain" description="Hemerythrin-like" evidence="1">
    <location>
        <begin position="33"/>
        <end position="159"/>
    </location>
</feature>
<dbReference type="Pfam" id="PF01814">
    <property type="entry name" value="Hemerythrin"/>
    <property type="match status" value="1"/>
</dbReference>
<sequence>MTDFFTMHPGETAAPLPPGPVLSTASTGMQRVHRFLLWAYDEAPGLVRSTGPGDTDRAAYVGRMLGNFHRVLLVHQEGEDLLMYPQLTERAPASAPHVGQMLSHHRQIRDHVEGIEPVRQRWMQTADADTRTELVQRYEDLQPVLNEHLRREVTEVMPVVDRVMTEKELMALPKHGVEQYDKKFLVSFLGMVLATNPPEDRRRIFFDEIPAPVRLAYRLVGRRMYRKQYATLFPGRPIPETL</sequence>
<dbReference type="EMBL" id="SMZQ01000001">
    <property type="protein sequence ID" value="TDL41144.1"/>
    <property type="molecule type" value="Genomic_DNA"/>
</dbReference>
<dbReference type="OrthoDB" id="5197650at2"/>
<dbReference type="InterPro" id="IPR012312">
    <property type="entry name" value="Hemerythrin-like"/>
</dbReference>
<dbReference type="CDD" id="cd12108">
    <property type="entry name" value="Hr-like"/>
    <property type="match status" value="1"/>
</dbReference>
<dbReference type="RefSeq" id="WP_133345485.1">
    <property type="nucleotide sequence ID" value="NZ_SMZQ01000001.1"/>
</dbReference>
<name>A0A4R5Y911_9MICC</name>
<evidence type="ECO:0000259" key="1">
    <source>
        <dbReference type="Pfam" id="PF01814"/>
    </source>
</evidence>